<dbReference type="RefSeq" id="WP_158420718.1">
    <property type="nucleotide sequence ID" value="NZ_JAOQJL010000005.1"/>
</dbReference>
<dbReference type="InterPro" id="IPR014017">
    <property type="entry name" value="DNA_helicase_UvrD-like_C"/>
</dbReference>
<evidence type="ECO:0000256" key="3">
    <source>
        <dbReference type="ARBA" id="ARBA00022763"/>
    </source>
</evidence>
<dbReference type="NCBIfam" id="TIGR02785">
    <property type="entry name" value="addA_Gpos"/>
    <property type="match status" value="1"/>
</dbReference>
<name>A0ABT2TQP5_9FIRM</name>
<comment type="caution">
    <text evidence="17">The sequence shown here is derived from an EMBL/GenBank/DDBJ whole genome shotgun (WGS) entry which is preliminary data.</text>
</comment>
<evidence type="ECO:0000256" key="6">
    <source>
        <dbReference type="ARBA" id="ARBA00022839"/>
    </source>
</evidence>
<keyword evidence="8 13" id="KW-0238">DNA-binding</keyword>
<keyword evidence="6 13" id="KW-0269">Exonuclease</keyword>
<dbReference type="PANTHER" id="PTHR11070">
    <property type="entry name" value="UVRD / RECB / PCRA DNA HELICASE FAMILY MEMBER"/>
    <property type="match status" value="1"/>
</dbReference>
<comment type="function">
    <text evidence="13">The heterodimer acts as both an ATP-dependent DNA helicase and an ATP-dependent, dual-direction single-stranded exonuclease. Recognizes the chi site generating a DNA molecule suitable for the initiation of homologous recombination. The AddA nuclease domain is required for chi fragment generation; this subunit has the helicase and 3' -&gt; 5' nuclease activities.</text>
</comment>
<protein>
    <recommendedName>
        <fullName evidence="13">ATP-dependent helicase/nuclease subunit A</fullName>
        <ecNumber evidence="13">3.1.-.-</ecNumber>
        <ecNumber evidence="13">5.6.2.4</ecNumber>
    </recommendedName>
    <alternativeName>
        <fullName evidence="13">ATP-dependent helicase/nuclease AddA</fullName>
    </alternativeName>
    <alternativeName>
        <fullName evidence="13">DNA 3'-5' helicase AddA</fullName>
    </alternativeName>
</protein>
<evidence type="ECO:0000313" key="18">
    <source>
        <dbReference type="Proteomes" id="UP001652409"/>
    </source>
</evidence>
<dbReference type="Proteomes" id="UP001652409">
    <property type="component" value="Unassembled WGS sequence"/>
</dbReference>
<proteinExistence type="inferred from homology"/>
<comment type="catalytic activity">
    <reaction evidence="11 13">
        <text>Couples ATP hydrolysis with the unwinding of duplex DNA by translocating in the 3'-5' direction.</text>
        <dbReference type="EC" id="5.6.2.4"/>
    </reaction>
</comment>
<dbReference type="InterPro" id="IPR038726">
    <property type="entry name" value="PDDEXK_AddAB-type"/>
</dbReference>
<evidence type="ECO:0000256" key="11">
    <source>
        <dbReference type="ARBA" id="ARBA00034617"/>
    </source>
</evidence>
<organism evidence="17 18">
    <name type="scientific">Blautia ammoniilytica</name>
    <dbReference type="NCBI Taxonomy" id="2981782"/>
    <lineage>
        <taxon>Bacteria</taxon>
        <taxon>Bacillati</taxon>
        <taxon>Bacillota</taxon>
        <taxon>Clostridia</taxon>
        <taxon>Lachnospirales</taxon>
        <taxon>Lachnospiraceae</taxon>
        <taxon>Blautia</taxon>
    </lineage>
</organism>
<evidence type="ECO:0000259" key="16">
    <source>
        <dbReference type="PROSITE" id="PS51217"/>
    </source>
</evidence>
<keyword evidence="7 13" id="KW-0067">ATP-binding</keyword>
<evidence type="ECO:0000256" key="14">
    <source>
        <dbReference type="PROSITE-ProRule" id="PRU00560"/>
    </source>
</evidence>
<dbReference type="InterPro" id="IPR027417">
    <property type="entry name" value="P-loop_NTPase"/>
</dbReference>
<comment type="catalytic activity">
    <reaction evidence="12 13">
        <text>ATP + H2O = ADP + phosphate + H(+)</text>
        <dbReference type="Rhea" id="RHEA:13065"/>
        <dbReference type="ChEBI" id="CHEBI:15377"/>
        <dbReference type="ChEBI" id="CHEBI:15378"/>
        <dbReference type="ChEBI" id="CHEBI:30616"/>
        <dbReference type="ChEBI" id="CHEBI:43474"/>
        <dbReference type="ChEBI" id="CHEBI:456216"/>
        <dbReference type="EC" id="5.6.2.4"/>
    </reaction>
</comment>
<feature type="domain" description="UvrD-like helicase C-terminal" evidence="16">
    <location>
        <begin position="500"/>
        <end position="800"/>
    </location>
</feature>
<evidence type="ECO:0000256" key="12">
    <source>
        <dbReference type="ARBA" id="ARBA00048988"/>
    </source>
</evidence>
<keyword evidence="4 13" id="KW-0378">Hydrolase</keyword>
<dbReference type="SUPFAM" id="SSF52540">
    <property type="entry name" value="P-loop containing nucleoside triphosphate hydrolases"/>
    <property type="match status" value="1"/>
</dbReference>
<keyword evidence="5 13" id="KW-0347">Helicase</keyword>
<keyword evidence="2 13" id="KW-0547">Nucleotide-binding</keyword>
<dbReference type="SUPFAM" id="SSF52980">
    <property type="entry name" value="Restriction endonuclease-like"/>
    <property type="match status" value="1"/>
</dbReference>
<dbReference type="PROSITE" id="PS51198">
    <property type="entry name" value="UVRD_HELICASE_ATP_BIND"/>
    <property type="match status" value="1"/>
</dbReference>
<dbReference type="InterPro" id="IPR011604">
    <property type="entry name" value="PDDEXK-like_dom_sf"/>
</dbReference>
<dbReference type="PROSITE" id="PS51217">
    <property type="entry name" value="UVRD_HELICASE_CTER"/>
    <property type="match status" value="1"/>
</dbReference>
<dbReference type="Pfam" id="PF00580">
    <property type="entry name" value="UvrD-helicase"/>
    <property type="match status" value="1"/>
</dbReference>
<dbReference type="Pfam" id="PF13361">
    <property type="entry name" value="UvrD_C"/>
    <property type="match status" value="1"/>
</dbReference>
<dbReference type="EMBL" id="JAOQJL010000005">
    <property type="protein sequence ID" value="MCU6764524.1"/>
    <property type="molecule type" value="Genomic_DNA"/>
</dbReference>
<feature type="binding site" evidence="14">
    <location>
        <begin position="24"/>
        <end position="31"/>
    </location>
    <ligand>
        <name>ATP</name>
        <dbReference type="ChEBI" id="CHEBI:30616"/>
    </ligand>
</feature>
<dbReference type="GO" id="GO:0004386">
    <property type="term" value="F:helicase activity"/>
    <property type="evidence" value="ECO:0007669"/>
    <property type="project" value="UniProtKB-KW"/>
</dbReference>
<dbReference type="InterPro" id="IPR000212">
    <property type="entry name" value="DNA_helicase_UvrD/REP"/>
</dbReference>
<keyword evidence="10 13" id="KW-0413">Isomerase</keyword>
<comment type="subunit">
    <text evidence="13">Heterodimer of AddA and AddB/RexB.</text>
</comment>
<evidence type="ECO:0000256" key="5">
    <source>
        <dbReference type="ARBA" id="ARBA00022806"/>
    </source>
</evidence>
<evidence type="ECO:0000256" key="10">
    <source>
        <dbReference type="ARBA" id="ARBA00023235"/>
    </source>
</evidence>
<comment type="similarity">
    <text evidence="13">Belongs to the helicase family. AddA subfamily.</text>
</comment>
<dbReference type="PANTHER" id="PTHR11070:SF48">
    <property type="entry name" value="ATP-DEPENDENT HELICASE_NUCLEASE SUBUNIT A"/>
    <property type="match status" value="1"/>
</dbReference>
<evidence type="ECO:0000256" key="8">
    <source>
        <dbReference type="ARBA" id="ARBA00023125"/>
    </source>
</evidence>
<keyword evidence="18" id="KW-1185">Reference proteome</keyword>
<evidence type="ECO:0000256" key="4">
    <source>
        <dbReference type="ARBA" id="ARBA00022801"/>
    </source>
</evidence>
<keyword evidence="1 13" id="KW-0540">Nuclease</keyword>
<dbReference type="Gene3D" id="3.90.320.10">
    <property type="match status" value="1"/>
</dbReference>
<evidence type="ECO:0000256" key="1">
    <source>
        <dbReference type="ARBA" id="ARBA00022722"/>
    </source>
</evidence>
<dbReference type="Pfam" id="PF12705">
    <property type="entry name" value="PDDEXK_1"/>
    <property type="match status" value="1"/>
</dbReference>
<dbReference type="EC" id="3.1.-.-" evidence="13"/>
<keyword evidence="3 13" id="KW-0227">DNA damage</keyword>
<feature type="domain" description="UvrD-like helicase ATP-binding" evidence="15">
    <location>
        <begin position="3"/>
        <end position="472"/>
    </location>
</feature>
<reference evidence="17 18" key="1">
    <citation type="journal article" date="2021" name="ISME Commun">
        <title>Automated analysis of genomic sequences facilitates high-throughput and comprehensive description of bacteria.</title>
        <authorList>
            <person name="Hitch T.C.A."/>
        </authorList>
    </citation>
    <scope>NUCLEOTIDE SEQUENCE [LARGE SCALE GENOMIC DNA]</scope>
    <source>
        <strain evidence="17 18">Sanger_23</strain>
    </source>
</reference>
<evidence type="ECO:0000256" key="13">
    <source>
        <dbReference type="HAMAP-Rule" id="MF_01451"/>
    </source>
</evidence>
<sequence length="1235" mass="142507">MGMSWTKEQQEVIRLRNRNLLVSAAAGSGKTAVLVERILNKIMDPDHPIDIDRLLIMTFTRAAAGEMKERISRALENALCENPENEHLQKQMTRIHTAQITTIDGFCAYVIRNYFHTINLDPGYRVADEGELKLLREDVLKELTEECYREKDPAFVKFVECYAPGKTDDNLKDLIIGLYQAAMSHPDPEEWLEHCLKIYHITTEEELYDSRWLQKLWQTVDEELTGAEELIRQARQISRIPGGPYLYEEALISDQAGIEAVRKALGKQDYEQVRSLLMDFSYQRLSGKKPEVPVDEEKKEQVKSLRDDMKTSLKDLGSRYFQNSTAEILEALQYGKEPMETLVKLTLEFKKQFTVKKREKNILDFTDMEHLALAILVKDGKPSDVARELSEKYEEVLVDEYQDSNLVQEMITYCVSGEVSGRKNIFMVGDVKQSIYRFRLARPDLFMDKMETYTLEESKEQRIDLHKNFRSRHQVLDSVNYLFHQIMKPDLGGVGYDDRAALYPGAEFPKGGNKEFYTTEVLLVEKDGEEVEDLMEGSSQKVRELEALAVAHRIRQIVGKEQIYDRKKEEYRPAGYNDIVVLLRSASGWAESFSQVFSAQGIPSYAASKTGYFSATEVVTVLNLLKVCDNPYQDIPLCGVLHSPIIGCSSQELASLRCGYPKGKLFESVLSCIMDSEKSLEEKKIDKQFQEKLQDFYKLLEDLRDMAVYTPVHKLISAALKKTGYGDYARALPDGAQRNANLAMLVEKAMDYEKTSYRGLFNFIRYIEHLQKYEVDYGEVNLADAGEGAVQIMTIHKSKGLEFPIVFASGMGKAFNFQDLNARLLIHPELGLGADAIIPEKRIIASTLHKQIIRRELQKESLGEELRILYVALTRAKEKLFITGCVGKMEKLMHVLYRFRDSGTPFLPVDVRMKGKTCWSYILPALAQHPAMDPLFEEYGMPAGCNTLLYRTKIPFLIKKITVKDLTGEEVIHQAQGQMEEEILRSWDKNRVFDEKLREELKERFDYRYPFEYLKELPVKVSVSELKKRNYPDEYEKEEAVFFEPDIVPLIPKFCMVTEEEYTGAARGTAYHRFMECIMYDKTDSKEELLKQLQMLVQQEKMSQEEADCIKIQEVLAFLNSPLGVRMKAAWLEKRLYREQPFVIARSAEELDKTWAGKREPVLIQGIIDAYFEEEKDLVLVDYKTDHIRFGEESRLVDLYKVQLEDYADALERMTGKKVKEKIIYSFAVHKEILV</sequence>
<evidence type="ECO:0000256" key="2">
    <source>
        <dbReference type="ARBA" id="ARBA00022741"/>
    </source>
</evidence>
<dbReference type="InterPro" id="IPR014152">
    <property type="entry name" value="AddA"/>
</dbReference>
<keyword evidence="9 13" id="KW-0234">DNA repair</keyword>
<dbReference type="Gene3D" id="3.40.50.300">
    <property type="entry name" value="P-loop containing nucleotide triphosphate hydrolases"/>
    <property type="match status" value="4"/>
</dbReference>
<gene>
    <name evidence="13 17" type="primary">addA</name>
    <name evidence="17" type="ORF">OCV61_03755</name>
</gene>
<evidence type="ECO:0000256" key="9">
    <source>
        <dbReference type="ARBA" id="ARBA00023204"/>
    </source>
</evidence>
<dbReference type="Gene3D" id="1.10.274.50">
    <property type="match status" value="1"/>
</dbReference>
<evidence type="ECO:0000256" key="7">
    <source>
        <dbReference type="ARBA" id="ARBA00022840"/>
    </source>
</evidence>
<evidence type="ECO:0000259" key="15">
    <source>
        <dbReference type="PROSITE" id="PS51198"/>
    </source>
</evidence>
<dbReference type="HAMAP" id="MF_01451">
    <property type="entry name" value="AddA"/>
    <property type="match status" value="1"/>
</dbReference>
<accession>A0ABT2TQP5</accession>
<dbReference type="EC" id="5.6.2.4" evidence="13"/>
<evidence type="ECO:0000313" key="17">
    <source>
        <dbReference type="EMBL" id="MCU6764524.1"/>
    </source>
</evidence>
<dbReference type="InterPro" id="IPR011335">
    <property type="entry name" value="Restrct_endonuc-II-like"/>
</dbReference>
<comment type="cofactor">
    <cofactor evidence="13">
        <name>Mg(2+)</name>
        <dbReference type="ChEBI" id="CHEBI:18420"/>
    </cofactor>
</comment>
<dbReference type="InterPro" id="IPR014016">
    <property type="entry name" value="UvrD-like_ATP-bd"/>
</dbReference>